<evidence type="ECO:0000313" key="1">
    <source>
        <dbReference type="EMBL" id="ODR96954.1"/>
    </source>
</evidence>
<dbReference type="STRING" id="1774970.AUC70_14405"/>
<sequence>MQRGYVTELNSKQLGEEARIDSRENLVSIPTFKHHLVTSWYMRKNDKFDGMSPRDYLKDKEWEVRNNVGLRALVRFGVLMP</sequence>
<comment type="caution">
    <text evidence="1">The sequence shown here is derived from an EMBL/GenBank/DDBJ whole genome shotgun (WGS) entry which is preliminary data.</text>
</comment>
<dbReference type="AlphaFoldDB" id="A0A1E3VTV2"/>
<protein>
    <submittedName>
        <fullName evidence="1">Uncharacterized protein</fullName>
    </submittedName>
</protein>
<organism evidence="1 2">
    <name type="scientific">Methyloceanibacter stevinii</name>
    <dbReference type="NCBI Taxonomy" id="1774970"/>
    <lineage>
        <taxon>Bacteria</taxon>
        <taxon>Pseudomonadati</taxon>
        <taxon>Pseudomonadota</taxon>
        <taxon>Alphaproteobacteria</taxon>
        <taxon>Hyphomicrobiales</taxon>
        <taxon>Hyphomicrobiaceae</taxon>
        <taxon>Methyloceanibacter</taxon>
    </lineage>
</organism>
<keyword evidence="2" id="KW-1185">Reference proteome</keyword>
<reference evidence="1 2" key="1">
    <citation type="journal article" date="2016" name="Environ. Microbiol.">
        <title>New Methyloceanibacter diversity from North Sea sediments includes methanotroph containing solely the soluble methane monooxygenase.</title>
        <authorList>
            <person name="Vekeman B."/>
            <person name="Kerckhof F.M."/>
            <person name="Cremers G."/>
            <person name="de Vos P."/>
            <person name="Vandamme P."/>
            <person name="Boon N."/>
            <person name="Op den Camp H.J."/>
            <person name="Heylen K."/>
        </authorList>
    </citation>
    <scope>NUCLEOTIDE SEQUENCE [LARGE SCALE GENOMIC DNA]</scope>
    <source>
        <strain evidence="1 2">R-67176</strain>
    </source>
</reference>
<evidence type="ECO:0000313" key="2">
    <source>
        <dbReference type="Proteomes" id="UP000094172"/>
    </source>
</evidence>
<gene>
    <name evidence="1" type="ORF">AUC70_14405</name>
</gene>
<dbReference type="EMBL" id="LPWE01000003">
    <property type="protein sequence ID" value="ODR96954.1"/>
    <property type="molecule type" value="Genomic_DNA"/>
</dbReference>
<dbReference type="Proteomes" id="UP000094172">
    <property type="component" value="Unassembled WGS sequence"/>
</dbReference>
<name>A0A1E3VTV2_9HYPH</name>
<proteinExistence type="predicted"/>
<accession>A0A1E3VTV2</accession>